<evidence type="ECO:0000313" key="2">
    <source>
        <dbReference type="EMBL" id="RNF26088.1"/>
    </source>
</evidence>
<comment type="caution">
    <text evidence="2">The sequence shown here is derived from an EMBL/GenBank/DDBJ whole genome shotgun (WGS) entry which is preliminary data.</text>
</comment>
<dbReference type="AlphaFoldDB" id="A0A3R7PJ57"/>
<evidence type="ECO:0000256" key="1">
    <source>
        <dbReference type="SAM" id="MobiDB-lite"/>
    </source>
</evidence>
<reference evidence="2 3" key="1">
    <citation type="journal article" date="2018" name="BMC Genomics">
        <title>Genomic comparison of Trypanosoma conorhini and Trypanosoma rangeli to Trypanosoma cruzi strains of high and low virulence.</title>
        <authorList>
            <person name="Bradwell K.R."/>
            <person name="Koparde V.N."/>
            <person name="Matveyev A.V."/>
            <person name="Serrano M.G."/>
            <person name="Alves J.M."/>
            <person name="Parikh H."/>
            <person name="Huang B."/>
            <person name="Lee V."/>
            <person name="Espinosa-Alvarez O."/>
            <person name="Ortiz P.A."/>
            <person name="Costa-Martins A.G."/>
            <person name="Teixeira M.M."/>
            <person name="Buck G.A."/>
        </authorList>
    </citation>
    <scope>NUCLEOTIDE SEQUENCE [LARGE SCALE GENOMIC DNA]</scope>
    <source>
        <strain evidence="2 3">025E</strain>
    </source>
</reference>
<sequence length="129" mass="13996">MFVSNGPCFPSAVSAAAVFEASVVSRQKWRRVVAEPRPLTARRRQARGRSRPLSPALLEAARAPAPLLACTGAFVDGRRWRGELRLRPLQHRRGVGAKQTPESPPAWSPLDTERWGGGSVGETNDGAET</sequence>
<dbReference type="EMBL" id="MKKU01000058">
    <property type="protein sequence ID" value="RNF26088.1"/>
    <property type="molecule type" value="Genomic_DNA"/>
</dbReference>
<keyword evidence="3" id="KW-1185">Reference proteome</keyword>
<feature type="region of interest" description="Disordered" evidence="1">
    <location>
        <begin position="91"/>
        <end position="129"/>
    </location>
</feature>
<gene>
    <name evidence="2" type="ORF">Tco025E_01717</name>
</gene>
<dbReference type="GeneID" id="40315328"/>
<name>A0A3R7PJ57_9TRYP</name>
<accession>A0A3R7PJ57</accession>
<organism evidence="2 3">
    <name type="scientific">Trypanosoma conorhini</name>
    <dbReference type="NCBI Taxonomy" id="83891"/>
    <lineage>
        <taxon>Eukaryota</taxon>
        <taxon>Discoba</taxon>
        <taxon>Euglenozoa</taxon>
        <taxon>Kinetoplastea</taxon>
        <taxon>Metakinetoplastina</taxon>
        <taxon>Trypanosomatida</taxon>
        <taxon>Trypanosomatidae</taxon>
        <taxon>Trypanosoma</taxon>
    </lineage>
</organism>
<evidence type="ECO:0000313" key="3">
    <source>
        <dbReference type="Proteomes" id="UP000284403"/>
    </source>
</evidence>
<dbReference type="RefSeq" id="XP_029231294.1">
    <property type="nucleotide sequence ID" value="XM_029368654.1"/>
</dbReference>
<proteinExistence type="predicted"/>
<dbReference type="Proteomes" id="UP000284403">
    <property type="component" value="Unassembled WGS sequence"/>
</dbReference>
<protein>
    <submittedName>
        <fullName evidence="2">Uncharacterized protein</fullName>
    </submittedName>
</protein>